<dbReference type="InterPro" id="IPR015422">
    <property type="entry name" value="PyrdxlP-dep_Trfase_small"/>
</dbReference>
<dbReference type="Gene3D" id="3.90.1150.10">
    <property type="entry name" value="Aspartate Aminotransferase, domain 1"/>
    <property type="match status" value="1"/>
</dbReference>
<keyword evidence="1" id="KW-0732">Signal</keyword>
<feature type="chain" id="PRO_5003407790" evidence="1">
    <location>
        <begin position="19"/>
        <end position="154"/>
    </location>
</feature>
<dbReference type="RefSeq" id="XP_004036939.1">
    <property type="nucleotide sequence ID" value="XM_004036891.1"/>
</dbReference>
<reference evidence="2 3" key="1">
    <citation type="submission" date="2011-07" db="EMBL/GenBank/DDBJ databases">
        <authorList>
            <person name="Coyne R."/>
            <person name="Brami D."/>
            <person name="Johnson J."/>
            <person name="Hostetler J."/>
            <person name="Hannick L."/>
            <person name="Clark T."/>
            <person name="Cassidy-Hanley D."/>
            <person name="Inman J."/>
        </authorList>
    </citation>
    <scope>NUCLEOTIDE SEQUENCE [LARGE SCALE GENOMIC DNA]</scope>
    <source>
        <strain evidence="2 3">G5</strain>
    </source>
</reference>
<dbReference type="EMBL" id="GL983540">
    <property type="protein sequence ID" value="EGR32953.1"/>
    <property type="molecule type" value="Genomic_DNA"/>
</dbReference>
<organism evidence="2 3">
    <name type="scientific">Ichthyophthirius multifiliis</name>
    <name type="common">White spot disease agent</name>
    <name type="synonym">Ich</name>
    <dbReference type="NCBI Taxonomy" id="5932"/>
    <lineage>
        <taxon>Eukaryota</taxon>
        <taxon>Sar</taxon>
        <taxon>Alveolata</taxon>
        <taxon>Ciliophora</taxon>
        <taxon>Intramacronucleata</taxon>
        <taxon>Oligohymenophorea</taxon>
        <taxon>Hymenostomatida</taxon>
        <taxon>Ophryoglenina</taxon>
        <taxon>Ichthyophthirius</taxon>
    </lineage>
</organism>
<dbReference type="Proteomes" id="UP000008983">
    <property type="component" value="Unassembled WGS sequence"/>
</dbReference>
<evidence type="ECO:0000313" key="3">
    <source>
        <dbReference type="Proteomes" id="UP000008983"/>
    </source>
</evidence>
<evidence type="ECO:0000313" key="2">
    <source>
        <dbReference type="EMBL" id="EGR32953.1"/>
    </source>
</evidence>
<feature type="signal peptide" evidence="1">
    <location>
        <begin position="1"/>
        <end position="18"/>
    </location>
</feature>
<dbReference type="GeneID" id="14909121"/>
<accession>G0QPB6</accession>
<dbReference type="STRING" id="857967.G0QPB6"/>
<keyword evidence="3" id="KW-1185">Reference proteome</keyword>
<dbReference type="InParanoid" id="G0QPB6"/>
<name>G0QPB6_ICHMU</name>
<proteinExistence type="predicted"/>
<evidence type="ECO:0000256" key="1">
    <source>
        <dbReference type="SAM" id="SignalP"/>
    </source>
</evidence>
<gene>
    <name evidence="2" type="ORF">IMG5_066090</name>
</gene>
<dbReference type="AlphaFoldDB" id="G0QPB6"/>
<protein>
    <submittedName>
        <fullName evidence="2">Uncharacterized protein</fullName>
    </submittedName>
</protein>
<sequence>MQQLLILTFLFCKQTCLSSFIYRISLSRNPYKGFNNYYEYTINQFENNRNKILQAFETMKNYEVTMFAPEGGYFIIGTMEKFVPKIPKKYFYNKDVENGEKPIGKKFEEIENPDVSPNVAFRCSIQDLKGKFFFRIALCRQEKTFDKAFQLMQK</sequence>